<proteinExistence type="evidence at transcript level"/>
<feature type="compositionally biased region" description="Basic residues" evidence="1">
    <location>
        <begin position="779"/>
        <end position="791"/>
    </location>
</feature>
<evidence type="ECO:0000256" key="1">
    <source>
        <dbReference type="SAM" id="MobiDB-lite"/>
    </source>
</evidence>
<feature type="region of interest" description="Disordered" evidence="1">
    <location>
        <begin position="1"/>
        <end position="165"/>
    </location>
</feature>
<feature type="region of interest" description="Disordered" evidence="1">
    <location>
        <begin position="691"/>
        <end position="801"/>
    </location>
</feature>
<feature type="compositionally biased region" description="Low complexity" evidence="1">
    <location>
        <begin position="756"/>
        <end position="768"/>
    </location>
</feature>
<dbReference type="CDD" id="cd00590">
    <property type="entry name" value="RRM_SF"/>
    <property type="match status" value="1"/>
</dbReference>
<sequence length="870" mass="95497">MDVIMGEETTSDNPLAENMQTDENVLRSNVVESRSRQRSPSAARDDPVDVSPTTAHSEIPLNVSETSMTAPPISRGPMTPPGEPLVSTPGSSTPPPCAIVPAESSKSAAYPPQGVDSAAMQQNSIFVAPTRTSGPATPPEGPGPDASPPISSSPHSTTIPQSYSASPAASLSTALVSPQSSILSSSTAAASNTTQVISAARVAEKVTPHRDSECDSNGIELNKTSDPIDTSAKGEKIIESREVHDAKRKFRVVGLTFPGKWIHHEKLMEIFVKSESFHMWFDKPEKAGGVKSGGVSVVFENADEAKAAFASVQKMSLDGASFKLQASRHFYGGGTLGGPSTIGSRSLTAPSLPFRVDVSEADSPRRLYALHLTPSTDQTLLSSILGSETIESIRLENDPIVPSERQAEIVFRTAEEANDARIELADGFEIDEGDRQSTMMLLTAEEYLMHMKSGSEKAAISQRAVRPSSSPVSTPQTITQSPSASFVPAPSITVEDVTALLQKHIEETRTNWAELNELGELWKLCDSVSRQRKGIPDSMLKPALLNVLERHQRTLPGHWLRHDVDDLIKMWKREIQNTKSSHRPTAYIMSAAPYSPPRRVSPHRSEPNETKRQALRMMMGIGGVLNTARLKLATEEGELDVDEDEYGNYTIDGQPLTFESWAEITKPTSPKAAVEPQPRILPEYRKIRNQRKKEFRERKMAEAKMQKMREAVEPSKEPEEVEQPEGSKEMEAVDEGSVTESEAPEKKRELEEGEMSSDSSSPSSPSSSSDDDNSQHTSRDRRRKRRTRKNQQRSGSQFLLGSQSPHFESLFKQLYEHRHSLLRSLSATHKHGFATVLNQILSSPQGMTHAQHDQMAVFMRTFSAHNLHGK</sequence>
<feature type="compositionally biased region" description="Basic and acidic residues" evidence="1">
    <location>
        <begin position="691"/>
        <end position="718"/>
    </location>
</feature>
<organism evidence="2">
    <name type="scientific">Ascaris suum</name>
    <name type="common">Pig roundworm</name>
    <name type="synonym">Ascaris lumbricoides</name>
    <dbReference type="NCBI Taxonomy" id="6253"/>
    <lineage>
        <taxon>Eukaryota</taxon>
        <taxon>Metazoa</taxon>
        <taxon>Ecdysozoa</taxon>
        <taxon>Nematoda</taxon>
        <taxon>Chromadorea</taxon>
        <taxon>Rhabditida</taxon>
        <taxon>Spirurina</taxon>
        <taxon>Ascaridomorpha</taxon>
        <taxon>Ascaridoidea</taxon>
        <taxon>Ascarididae</taxon>
        <taxon>Ascaris</taxon>
    </lineage>
</organism>
<feature type="region of interest" description="Disordered" evidence="1">
    <location>
        <begin position="204"/>
        <end position="231"/>
    </location>
</feature>
<evidence type="ECO:0000313" key="2">
    <source>
        <dbReference type="EMBL" id="AAM12419.1"/>
    </source>
</evidence>
<protein>
    <submittedName>
        <fullName evidence="2">Spliced leader 175 kDa protein</fullName>
    </submittedName>
</protein>
<dbReference type="EMBL" id="AY089966">
    <property type="protein sequence ID" value="AAM12419.1"/>
    <property type="molecule type" value="mRNA"/>
</dbReference>
<accession>Q8T3T5</accession>
<feature type="compositionally biased region" description="Polar residues" evidence="1">
    <location>
        <begin position="119"/>
        <end position="135"/>
    </location>
</feature>
<name>Q8T3T5_ASCSU</name>
<feature type="compositionally biased region" description="Basic and acidic residues" evidence="1">
    <location>
        <begin position="204"/>
        <end position="213"/>
    </location>
</feature>
<feature type="compositionally biased region" description="Pro residues" evidence="1">
    <location>
        <begin position="136"/>
        <end position="147"/>
    </location>
</feature>
<feature type="compositionally biased region" description="Low complexity" evidence="1">
    <location>
        <begin position="148"/>
        <end position="165"/>
    </location>
</feature>
<dbReference type="AlphaFoldDB" id="Q8T3T5"/>
<reference evidence="2" key="1">
    <citation type="journal article" date="2002" name="Nature">
        <title>New components of the spliced leader RNP required for nematode trans-splicing.</title>
        <authorList>
            <person name="Denker J.A."/>
            <person name="Zuckerman D.M."/>
            <person name="Maroney P.A."/>
            <person name="Nilsen T.W."/>
        </authorList>
    </citation>
    <scope>NUCLEOTIDE SEQUENCE</scope>
</reference>
<feature type="compositionally biased region" description="Polar residues" evidence="1">
    <location>
        <begin position="18"/>
        <end position="32"/>
    </location>
</feature>